<dbReference type="Proteomes" id="UP000183031">
    <property type="component" value="Unassembled WGS sequence"/>
</dbReference>
<sequence length="310" mass="32473">MTTTLFSLIPVIFLIAMGFTLRHKNLIDRAFWLPCEKLNYFYLFPALMFIQVGKADLSQFPVRPIALSVLGAVLIGALSLYLWRIWLKQPGPVFSSVIQGALRPNTYIGVAAAAATFGHTGLTVTSISIAVAIPLLNVASIVILMHYGQGSRPGGRQIAKALGKNPVILSVLAGLAFNASGWSLGTALENILTILGGASLPLGLLAVGAGLDIKAARTAQGPVLQSTFVKLLLVPLLTLGIGITLGISGPVLATIVLFNALPCTPSAYIMAKLLGGDHRLSAGIITIQTLLAAVTIPVILLLTQFSAHPA</sequence>
<comment type="caution">
    <text evidence="9">The sequence shown here is derived from an EMBL/GenBank/DDBJ whole genome shotgun (WGS) entry which is preliminary data.</text>
</comment>
<evidence type="ECO:0000256" key="4">
    <source>
        <dbReference type="ARBA" id="ARBA00022475"/>
    </source>
</evidence>
<reference evidence="9 10" key="1">
    <citation type="submission" date="2016-10" db="EMBL/GenBank/DDBJ databases">
        <authorList>
            <person name="Varghese N."/>
            <person name="Submissions S."/>
        </authorList>
    </citation>
    <scope>NUCLEOTIDE SEQUENCE [LARGE SCALE GENOMIC DNA]</scope>
    <source>
        <strain evidence="9 10">CGMCC 1.6853</strain>
    </source>
</reference>
<feature type="transmembrane region" description="Helical" evidence="8">
    <location>
        <begin position="127"/>
        <end position="147"/>
    </location>
</feature>
<dbReference type="RefSeq" id="WP_015377036.1">
    <property type="nucleotide sequence ID" value="NZ_CBCSIN010000016.1"/>
</dbReference>
<dbReference type="Gene3D" id="1.20.1530.20">
    <property type="match status" value="1"/>
</dbReference>
<evidence type="ECO:0000256" key="5">
    <source>
        <dbReference type="ARBA" id="ARBA00022692"/>
    </source>
</evidence>
<comment type="similarity">
    <text evidence="2">Belongs to the auxin efflux carrier (TC 2.A.69) family.</text>
</comment>
<evidence type="ECO:0000256" key="8">
    <source>
        <dbReference type="SAM" id="Phobius"/>
    </source>
</evidence>
<gene>
    <name evidence="9" type="ORF">SAMN02927935_01826</name>
</gene>
<name>A0A1G5HCA3_9GAMM</name>
<feature type="transmembrane region" description="Helical" evidence="8">
    <location>
        <begin position="232"/>
        <end position="260"/>
    </location>
</feature>
<evidence type="ECO:0000256" key="6">
    <source>
        <dbReference type="ARBA" id="ARBA00022989"/>
    </source>
</evidence>
<dbReference type="PANTHER" id="PTHR36838">
    <property type="entry name" value="AUXIN EFFLUX CARRIER FAMILY PROTEIN"/>
    <property type="match status" value="1"/>
</dbReference>
<evidence type="ECO:0000256" key="7">
    <source>
        <dbReference type="ARBA" id="ARBA00023136"/>
    </source>
</evidence>
<evidence type="ECO:0000256" key="3">
    <source>
        <dbReference type="ARBA" id="ARBA00022448"/>
    </source>
</evidence>
<comment type="subcellular location">
    <subcellularLocation>
        <location evidence="1">Cell membrane</location>
        <topology evidence="1">Multi-pass membrane protein</topology>
    </subcellularLocation>
</comment>
<evidence type="ECO:0008006" key="11">
    <source>
        <dbReference type="Google" id="ProtNLM"/>
    </source>
</evidence>
<keyword evidence="5 8" id="KW-0812">Transmembrane</keyword>
<evidence type="ECO:0000313" key="9">
    <source>
        <dbReference type="EMBL" id="SCY61495.1"/>
    </source>
</evidence>
<dbReference type="InterPro" id="IPR004776">
    <property type="entry name" value="Mem_transp_PIN-like"/>
</dbReference>
<keyword evidence="6 8" id="KW-1133">Transmembrane helix</keyword>
<evidence type="ECO:0000256" key="2">
    <source>
        <dbReference type="ARBA" id="ARBA00010145"/>
    </source>
</evidence>
<dbReference type="EMBL" id="FMUT01000005">
    <property type="protein sequence ID" value="SCY61495.1"/>
    <property type="molecule type" value="Genomic_DNA"/>
</dbReference>
<feature type="transmembrane region" description="Helical" evidence="8">
    <location>
        <begin position="167"/>
        <end position="185"/>
    </location>
</feature>
<keyword evidence="7 8" id="KW-0472">Membrane</keyword>
<keyword evidence="4" id="KW-1003">Cell membrane</keyword>
<dbReference type="InterPro" id="IPR038770">
    <property type="entry name" value="Na+/solute_symporter_sf"/>
</dbReference>
<keyword evidence="10" id="KW-1185">Reference proteome</keyword>
<proteinExistence type="inferred from homology"/>
<dbReference type="Pfam" id="PF03547">
    <property type="entry name" value="Mem_trans"/>
    <property type="match status" value="1"/>
</dbReference>
<protein>
    <recommendedName>
        <fullName evidence="11">AEC family transporter</fullName>
    </recommendedName>
</protein>
<evidence type="ECO:0000256" key="1">
    <source>
        <dbReference type="ARBA" id="ARBA00004651"/>
    </source>
</evidence>
<dbReference type="PANTHER" id="PTHR36838:SF4">
    <property type="entry name" value="AUXIN EFFLUX CARRIER FAMILY PROTEIN"/>
    <property type="match status" value="1"/>
</dbReference>
<feature type="transmembrane region" description="Helical" evidence="8">
    <location>
        <begin position="191"/>
        <end position="211"/>
    </location>
</feature>
<organism evidence="9 10">
    <name type="scientific">Serratia nematodiphila</name>
    <dbReference type="NCBI Taxonomy" id="458197"/>
    <lineage>
        <taxon>Bacteria</taxon>
        <taxon>Pseudomonadati</taxon>
        <taxon>Pseudomonadota</taxon>
        <taxon>Gammaproteobacteria</taxon>
        <taxon>Enterobacterales</taxon>
        <taxon>Yersiniaceae</taxon>
        <taxon>Serratia</taxon>
    </lineage>
</organism>
<keyword evidence="3" id="KW-0813">Transport</keyword>
<feature type="transmembrane region" description="Helical" evidence="8">
    <location>
        <begin position="280"/>
        <end position="302"/>
    </location>
</feature>
<evidence type="ECO:0000313" key="10">
    <source>
        <dbReference type="Proteomes" id="UP000183031"/>
    </source>
</evidence>
<feature type="transmembrane region" description="Helical" evidence="8">
    <location>
        <begin position="65"/>
        <end position="86"/>
    </location>
</feature>
<accession>A0A1G5HCA3</accession>